<evidence type="ECO:0000256" key="3">
    <source>
        <dbReference type="ARBA" id="ARBA00022527"/>
    </source>
</evidence>
<dbReference type="Gene3D" id="3.30.200.20">
    <property type="entry name" value="Phosphorylase Kinase, domain 1"/>
    <property type="match status" value="1"/>
</dbReference>
<proteinExistence type="predicted"/>
<dbReference type="PROSITE" id="PS00107">
    <property type="entry name" value="PROTEIN_KINASE_ATP"/>
    <property type="match status" value="1"/>
</dbReference>
<evidence type="ECO:0000256" key="1">
    <source>
        <dbReference type="ARBA" id="ARBA00001946"/>
    </source>
</evidence>
<evidence type="ECO:0000256" key="6">
    <source>
        <dbReference type="ARBA" id="ARBA00022777"/>
    </source>
</evidence>
<keyword evidence="3" id="KW-0723">Serine/threonine-protein kinase</keyword>
<dbReference type="Gene3D" id="1.10.510.10">
    <property type="entry name" value="Transferase(Phosphotransferase) domain 1"/>
    <property type="match status" value="1"/>
</dbReference>
<dbReference type="Pfam" id="PF00069">
    <property type="entry name" value="Pkinase"/>
    <property type="match status" value="1"/>
</dbReference>
<accession>A0A0N4ZV30</accession>
<evidence type="ECO:0000256" key="2">
    <source>
        <dbReference type="ARBA" id="ARBA00012513"/>
    </source>
</evidence>
<dbReference type="GO" id="GO:0005737">
    <property type="term" value="C:cytoplasm"/>
    <property type="evidence" value="ECO:0007669"/>
    <property type="project" value="TreeGrafter"/>
</dbReference>
<dbReference type="Proteomes" id="UP000038045">
    <property type="component" value="Unplaced"/>
</dbReference>
<dbReference type="FunFam" id="3.30.200.20:FF:000547">
    <property type="entry name" value="Serine/threonine-protein kinase prk-2"/>
    <property type="match status" value="1"/>
</dbReference>
<evidence type="ECO:0000313" key="14">
    <source>
        <dbReference type="Proteomes" id="UP000038045"/>
    </source>
</evidence>
<evidence type="ECO:0000256" key="7">
    <source>
        <dbReference type="ARBA" id="ARBA00022840"/>
    </source>
</evidence>
<feature type="compositionally biased region" description="Basic and acidic residues" evidence="12">
    <location>
        <begin position="313"/>
        <end position="328"/>
    </location>
</feature>
<evidence type="ECO:0000256" key="10">
    <source>
        <dbReference type="ARBA" id="ARBA00048679"/>
    </source>
</evidence>
<keyword evidence="6" id="KW-0418">Kinase</keyword>
<dbReference type="InterPro" id="IPR008271">
    <property type="entry name" value="Ser/Thr_kinase_AS"/>
</dbReference>
<evidence type="ECO:0000256" key="8">
    <source>
        <dbReference type="ARBA" id="ARBA00022842"/>
    </source>
</evidence>
<comment type="catalytic activity">
    <reaction evidence="10">
        <text>L-seryl-[protein] + ATP = O-phospho-L-seryl-[protein] + ADP + H(+)</text>
        <dbReference type="Rhea" id="RHEA:17989"/>
        <dbReference type="Rhea" id="RHEA-COMP:9863"/>
        <dbReference type="Rhea" id="RHEA-COMP:11604"/>
        <dbReference type="ChEBI" id="CHEBI:15378"/>
        <dbReference type="ChEBI" id="CHEBI:29999"/>
        <dbReference type="ChEBI" id="CHEBI:30616"/>
        <dbReference type="ChEBI" id="CHEBI:83421"/>
        <dbReference type="ChEBI" id="CHEBI:456216"/>
        <dbReference type="EC" id="2.7.11.1"/>
    </reaction>
</comment>
<feature type="binding site" evidence="11">
    <location>
        <position position="66"/>
    </location>
    <ligand>
        <name>ATP</name>
        <dbReference type="ChEBI" id="CHEBI:30616"/>
    </ligand>
</feature>
<dbReference type="STRING" id="131310.A0A0N4ZV30"/>
<dbReference type="PROSITE" id="PS50011">
    <property type="entry name" value="PROTEIN_KINASE_DOM"/>
    <property type="match status" value="1"/>
</dbReference>
<dbReference type="PANTHER" id="PTHR22984:SF29">
    <property type="entry name" value="SERINE_THREONINE-PROTEIN KINASE PIM-1"/>
    <property type="match status" value="1"/>
</dbReference>
<organism evidence="14 15">
    <name type="scientific">Parastrongyloides trichosuri</name>
    <name type="common">Possum-specific nematode worm</name>
    <dbReference type="NCBI Taxonomy" id="131310"/>
    <lineage>
        <taxon>Eukaryota</taxon>
        <taxon>Metazoa</taxon>
        <taxon>Ecdysozoa</taxon>
        <taxon>Nematoda</taxon>
        <taxon>Chromadorea</taxon>
        <taxon>Rhabditida</taxon>
        <taxon>Tylenchina</taxon>
        <taxon>Panagrolaimomorpha</taxon>
        <taxon>Strongyloidoidea</taxon>
        <taxon>Strongyloididae</taxon>
        <taxon>Parastrongyloides</taxon>
    </lineage>
</organism>
<dbReference type="AlphaFoldDB" id="A0A0N4ZV30"/>
<keyword evidence="4" id="KW-0808">Transferase</keyword>
<evidence type="ECO:0000256" key="11">
    <source>
        <dbReference type="PROSITE-ProRule" id="PRU10141"/>
    </source>
</evidence>
<keyword evidence="8" id="KW-0460">Magnesium</keyword>
<comment type="catalytic activity">
    <reaction evidence="9">
        <text>L-threonyl-[protein] + ATP = O-phospho-L-threonyl-[protein] + ADP + H(+)</text>
        <dbReference type="Rhea" id="RHEA:46608"/>
        <dbReference type="Rhea" id="RHEA-COMP:11060"/>
        <dbReference type="Rhea" id="RHEA-COMP:11605"/>
        <dbReference type="ChEBI" id="CHEBI:15378"/>
        <dbReference type="ChEBI" id="CHEBI:30013"/>
        <dbReference type="ChEBI" id="CHEBI:30616"/>
        <dbReference type="ChEBI" id="CHEBI:61977"/>
        <dbReference type="ChEBI" id="CHEBI:456216"/>
        <dbReference type="EC" id="2.7.11.1"/>
    </reaction>
</comment>
<dbReference type="FunFam" id="1.10.510.10:FF:000708">
    <property type="entry name" value="serine/threonine-protein kinase par-1-like"/>
    <property type="match status" value="1"/>
</dbReference>
<evidence type="ECO:0000259" key="13">
    <source>
        <dbReference type="PROSITE" id="PS50011"/>
    </source>
</evidence>
<dbReference type="InterPro" id="IPR011009">
    <property type="entry name" value="Kinase-like_dom_sf"/>
</dbReference>
<dbReference type="InterPro" id="IPR017441">
    <property type="entry name" value="Protein_kinase_ATP_BS"/>
</dbReference>
<dbReference type="WBParaSite" id="PTRK_0001244100.1">
    <property type="protein sequence ID" value="PTRK_0001244100.1"/>
    <property type="gene ID" value="PTRK_0001244100"/>
</dbReference>
<dbReference type="GO" id="GO:0004674">
    <property type="term" value="F:protein serine/threonine kinase activity"/>
    <property type="evidence" value="ECO:0007669"/>
    <property type="project" value="UniProtKB-KW"/>
</dbReference>
<name>A0A0N4ZV30_PARTI</name>
<protein>
    <recommendedName>
        <fullName evidence="2">non-specific serine/threonine protein kinase</fullName>
        <ecNumber evidence="2">2.7.11.1</ecNumber>
    </recommendedName>
</protein>
<dbReference type="PROSITE" id="PS00108">
    <property type="entry name" value="PROTEIN_KINASE_ST"/>
    <property type="match status" value="1"/>
</dbReference>
<evidence type="ECO:0000256" key="12">
    <source>
        <dbReference type="SAM" id="MobiDB-lite"/>
    </source>
</evidence>
<keyword evidence="7 11" id="KW-0067">ATP-binding</keyword>
<evidence type="ECO:0000256" key="9">
    <source>
        <dbReference type="ARBA" id="ARBA00047899"/>
    </source>
</evidence>
<reference evidence="15" key="1">
    <citation type="submission" date="2017-02" db="UniProtKB">
        <authorList>
            <consortium name="WormBaseParasite"/>
        </authorList>
    </citation>
    <scope>IDENTIFICATION</scope>
</reference>
<dbReference type="EC" id="2.7.11.1" evidence="2"/>
<dbReference type="SUPFAM" id="SSF56112">
    <property type="entry name" value="Protein kinase-like (PK-like)"/>
    <property type="match status" value="1"/>
</dbReference>
<dbReference type="GO" id="GO:0005524">
    <property type="term" value="F:ATP binding"/>
    <property type="evidence" value="ECO:0007669"/>
    <property type="project" value="UniProtKB-UniRule"/>
</dbReference>
<feature type="region of interest" description="Disordered" evidence="12">
    <location>
        <begin position="313"/>
        <end position="376"/>
    </location>
</feature>
<dbReference type="PANTHER" id="PTHR22984">
    <property type="entry name" value="SERINE/THREONINE-PROTEIN KINASE PIM"/>
    <property type="match status" value="1"/>
</dbReference>
<evidence type="ECO:0000313" key="15">
    <source>
        <dbReference type="WBParaSite" id="PTRK_0001244100.1"/>
    </source>
</evidence>
<evidence type="ECO:0000256" key="5">
    <source>
        <dbReference type="ARBA" id="ARBA00022741"/>
    </source>
</evidence>
<evidence type="ECO:0000256" key="4">
    <source>
        <dbReference type="ARBA" id="ARBA00022679"/>
    </source>
</evidence>
<feature type="domain" description="Protein kinase" evidence="13">
    <location>
        <begin position="37"/>
        <end position="291"/>
    </location>
</feature>
<sequence>MALPELAKKVKQLASQQFTNLKCLLNGRSFNKFKKNYQLKGEIGRGGFGIVYRGVRISDELPVAVKFIERRHVREWGRLNEERVPLEIMMIAKGSKCSGVIKLLDWFSLPEGYLIVMEKPSPCMDLFDFIKNQHHLDEEISKFLFKQVVQTIHECAERKILHRDIKDENIVIDLMTGETRLIDFGAATILKKSRYTDFQGTRLYCPPEWFLHSLYLGKEAAVWSLGVLLYNMLNGRLPFRNEKDICTSHLLGPLPYYNSLSDDVRDLIEKCLCFDYQNRATLEEIISHPWLEEPINRDWLHFTSVLAINESTKHNAEDSGNENEHEDGVSCESGGLLNNHSSEKKKLNQKRTRIVEKKGSGFESGMGSSAESNCSSKHSDSIKIIINEKKESIIKNSEYKSKTKEAQETENNVLHKDGCRIPIYSSRNVKTTVLNSPVKKKIIHLPVKANIRQKFSFDSGRSSLGSALTSPAISPDGLSVDGKIIKINKKFNFEDDCDNEVFVV</sequence>
<dbReference type="InterPro" id="IPR051138">
    <property type="entry name" value="PIM_Ser/Thr_kinase"/>
</dbReference>
<dbReference type="CDD" id="cd14005">
    <property type="entry name" value="STKc_PIM"/>
    <property type="match status" value="1"/>
</dbReference>
<keyword evidence="5 11" id="KW-0547">Nucleotide-binding</keyword>
<keyword evidence="14" id="KW-1185">Reference proteome</keyword>
<comment type="cofactor">
    <cofactor evidence="1">
        <name>Mg(2+)</name>
        <dbReference type="ChEBI" id="CHEBI:18420"/>
    </cofactor>
</comment>
<dbReference type="InterPro" id="IPR000719">
    <property type="entry name" value="Prot_kinase_dom"/>
</dbReference>
<dbReference type="SMART" id="SM00220">
    <property type="entry name" value="S_TKc"/>
    <property type="match status" value="1"/>
</dbReference>